<proteinExistence type="inferred from homology"/>
<evidence type="ECO:0008006" key="4">
    <source>
        <dbReference type="Google" id="ProtNLM"/>
    </source>
</evidence>
<organism evidence="3">
    <name type="scientific">Vitis vinifera</name>
    <name type="common">Grape</name>
    <dbReference type="NCBI Taxonomy" id="29760"/>
    <lineage>
        <taxon>Eukaryota</taxon>
        <taxon>Viridiplantae</taxon>
        <taxon>Streptophyta</taxon>
        <taxon>Embryophyta</taxon>
        <taxon>Tracheophyta</taxon>
        <taxon>Spermatophyta</taxon>
        <taxon>Magnoliopsida</taxon>
        <taxon>eudicotyledons</taxon>
        <taxon>Gunneridae</taxon>
        <taxon>Pentapetalae</taxon>
        <taxon>rosids</taxon>
        <taxon>Vitales</taxon>
        <taxon>Vitaceae</taxon>
        <taxon>Viteae</taxon>
        <taxon>Vitis</taxon>
    </lineage>
</organism>
<comment type="similarity">
    <text evidence="1">Belongs to the ARG7 family.</text>
</comment>
<evidence type="ECO:0000256" key="1">
    <source>
        <dbReference type="ARBA" id="ARBA00006974"/>
    </source>
</evidence>
<dbReference type="InterPro" id="IPR003676">
    <property type="entry name" value="SAUR_fam"/>
</dbReference>
<sequence>MGIRLPSVVQAKQILKLQSLLSRNRAEVPKGHFAVYVGEIEKKRYVVPISYLNHPSFRSLLCQAEEEFGFNHPMGGLTIPSSPSCCQLHITYQYQHHHMNVFLDLFKHTLAVCLKLIVSITAQEFHMNNNFKGRSGADPYREGGRKGERKARPCVPGQGGLFFHPTSTNADNTHQTFHLKAKQILKLLSLLSRNRTEVPKGHFAVYVGEFLKKRYVVPIPYLNHPSFRSLLCQAEEEFGFTHPMGRLTIPCNEDAFIDLTSQLNES</sequence>
<name>A5BR62_VITVI</name>
<dbReference type="GO" id="GO:0009733">
    <property type="term" value="P:response to auxin"/>
    <property type="evidence" value="ECO:0007669"/>
    <property type="project" value="InterPro"/>
</dbReference>
<reference evidence="3" key="1">
    <citation type="journal article" date="2007" name="PLoS ONE">
        <title>The first genome sequence of an elite grapevine cultivar (Pinot noir Vitis vinifera L.): coping with a highly heterozygous genome.</title>
        <authorList>
            <person name="Velasco R."/>
            <person name="Zharkikh A."/>
            <person name="Troggio M."/>
            <person name="Cartwright D.A."/>
            <person name="Cestaro A."/>
            <person name="Pruss D."/>
            <person name="Pindo M."/>
            <person name="FitzGerald L.M."/>
            <person name="Vezzulli S."/>
            <person name="Reid J."/>
            <person name="Malacarne G."/>
            <person name="Iliev D."/>
            <person name="Coppola G."/>
            <person name="Wardell B."/>
            <person name="Micheletti D."/>
            <person name="Macalma T."/>
            <person name="Facci M."/>
            <person name="Mitchell J.T."/>
            <person name="Perazzolli M."/>
            <person name="Eldredge G."/>
            <person name="Gatto P."/>
            <person name="Oyzerski R."/>
            <person name="Moretto M."/>
            <person name="Gutin N."/>
            <person name="Stefanini M."/>
            <person name="Chen Y."/>
            <person name="Segala C."/>
            <person name="Davenport C."/>
            <person name="Dematte L."/>
            <person name="Mraz A."/>
            <person name="Battilana J."/>
            <person name="Stormo K."/>
            <person name="Costa F."/>
            <person name="Tao Q."/>
            <person name="Si-Ammour A."/>
            <person name="Harkins T."/>
            <person name="Lackey A."/>
            <person name="Perbost C."/>
            <person name="Taillon B."/>
            <person name="Stella A."/>
            <person name="Solovyev V."/>
            <person name="Fawcett J.A."/>
            <person name="Sterck L."/>
            <person name="Vandepoele K."/>
            <person name="Grando S.M."/>
            <person name="Toppo S."/>
            <person name="Moser C."/>
            <person name="Lanchbury J."/>
            <person name="Bogden R."/>
            <person name="Skolnick M."/>
            <person name="Sgaramella V."/>
            <person name="Bhatnagar S.K."/>
            <person name="Fontana P."/>
            <person name="Gutin A."/>
            <person name="Van de Peer Y."/>
            <person name="Salamini F."/>
            <person name="Viola R."/>
        </authorList>
    </citation>
    <scope>NUCLEOTIDE SEQUENCE</scope>
</reference>
<evidence type="ECO:0000256" key="2">
    <source>
        <dbReference type="SAM" id="MobiDB-lite"/>
    </source>
</evidence>
<dbReference type="PANTHER" id="PTHR31929">
    <property type="entry name" value="SAUR-LIKE AUXIN-RESPONSIVE PROTEIN FAMILY-RELATED"/>
    <property type="match status" value="1"/>
</dbReference>
<dbReference type="Pfam" id="PF02519">
    <property type="entry name" value="Auxin_inducible"/>
    <property type="match status" value="2"/>
</dbReference>
<evidence type="ECO:0000313" key="3">
    <source>
        <dbReference type="EMBL" id="CAN70452.1"/>
    </source>
</evidence>
<dbReference type="AlphaFoldDB" id="A5BR62"/>
<accession>A5BR62</accession>
<dbReference type="ExpressionAtlas" id="A5BR62">
    <property type="expression patterns" value="baseline"/>
</dbReference>
<feature type="region of interest" description="Disordered" evidence="2">
    <location>
        <begin position="134"/>
        <end position="156"/>
    </location>
</feature>
<gene>
    <name evidence="3" type="ORF">VITISV_035055</name>
</gene>
<dbReference type="EMBL" id="AM468130">
    <property type="protein sequence ID" value="CAN70452.1"/>
    <property type="molecule type" value="Genomic_DNA"/>
</dbReference>
<protein>
    <recommendedName>
        <fullName evidence="4">Auxin-responsive protein SAUR22</fullName>
    </recommendedName>
</protein>